<protein>
    <submittedName>
        <fullName evidence="2">Uncharacterized protein</fullName>
    </submittedName>
</protein>
<feature type="region of interest" description="Disordered" evidence="1">
    <location>
        <begin position="23"/>
        <end position="85"/>
    </location>
</feature>
<sequence length="85" mass="9081">VPGVEGGVAVGVARVARVARRDAQLGLRGPEREGTEGERQGVEDHKRVLDVPRGARPEEGGHHEGPVIEGDDTYGLTTCQERSRS</sequence>
<proteinExistence type="predicted"/>
<feature type="non-terminal residue" evidence="2">
    <location>
        <position position="1"/>
    </location>
</feature>
<dbReference type="AlphaFoldDB" id="K0SFV2"/>
<reference evidence="2 3" key="1">
    <citation type="journal article" date="2012" name="Genome Biol.">
        <title>Genome and low-iron response of an oceanic diatom adapted to chronic iron limitation.</title>
        <authorList>
            <person name="Lommer M."/>
            <person name="Specht M."/>
            <person name="Roy A.S."/>
            <person name="Kraemer L."/>
            <person name="Andreson R."/>
            <person name="Gutowska M.A."/>
            <person name="Wolf J."/>
            <person name="Bergner S.V."/>
            <person name="Schilhabel M.B."/>
            <person name="Klostermeier U.C."/>
            <person name="Beiko R.G."/>
            <person name="Rosenstiel P."/>
            <person name="Hippler M."/>
            <person name="Laroche J."/>
        </authorList>
    </citation>
    <scope>NUCLEOTIDE SEQUENCE [LARGE SCALE GENOMIC DNA]</scope>
    <source>
        <strain evidence="2 3">CCMP1005</strain>
    </source>
</reference>
<feature type="compositionally biased region" description="Basic and acidic residues" evidence="1">
    <location>
        <begin position="23"/>
        <end position="66"/>
    </location>
</feature>
<evidence type="ECO:0000256" key="1">
    <source>
        <dbReference type="SAM" id="MobiDB-lite"/>
    </source>
</evidence>
<organism evidence="2 3">
    <name type="scientific">Thalassiosira oceanica</name>
    <name type="common">Marine diatom</name>
    <dbReference type="NCBI Taxonomy" id="159749"/>
    <lineage>
        <taxon>Eukaryota</taxon>
        <taxon>Sar</taxon>
        <taxon>Stramenopiles</taxon>
        <taxon>Ochrophyta</taxon>
        <taxon>Bacillariophyta</taxon>
        <taxon>Coscinodiscophyceae</taxon>
        <taxon>Thalassiosirophycidae</taxon>
        <taxon>Thalassiosirales</taxon>
        <taxon>Thalassiosiraceae</taxon>
        <taxon>Thalassiosira</taxon>
    </lineage>
</organism>
<accession>K0SFV2</accession>
<comment type="caution">
    <text evidence="2">The sequence shown here is derived from an EMBL/GenBank/DDBJ whole genome shotgun (WGS) entry which is preliminary data.</text>
</comment>
<gene>
    <name evidence="2" type="ORF">THAOC_15419</name>
</gene>
<keyword evidence="3" id="KW-1185">Reference proteome</keyword>
<feature type="compositionally biased region" description="Polar residues" evidence="1">
    <location>
        <begin position="75"/>
        <end position="85"/>
    </location>
</feature>
<name>K0SFV2_THAOC</name>
<dbReference type="Proteomes" id="UP000266841">
    <property type="component" value="Unassembled WGS sequence"/>
</dbReference>
<dbReference type="EMBL" id="AGNL01017901">
    <property type="protein sequence ID" value="EJK63899.1"/>
    <property type="molecule type" value="Genomic_DNA"/>
</dbReference>
<evidence type="ECO:0000313" key="2">
    <source>
        <dbReference type="EMBL" id="EJK63899.1"/>
    </source>
</evidence>
<evidence type="ECO:0000313" key="3">
    <source>
        <dbReference type="Proteomes" id="UP000266841"/>
    </source>
</evidence>